<protein>
    <submittedName>
        <fullName evidence="7">O-antigen ligase family protein</fullName>
    </submittedName>
</protein>
<dbReference type="Pfam" id="PF04932">
    <property type="entry name" value="Wzy_C"/>
    <property type="match status" value="1"/>
</dbReference>
<dbReference type="PANTHER" id="PTHR37422:SF13">
    <property type="entry name" value="LIPOPOLYSACCHARIDE BIOSYNTHESIS PROTEIN PA4999-RELATED"/>
    <property type="match status" value="1"/>
</dbReference>
<accession>A0ABY7QZE6</accession>
<organism evidence="7 8">
    <name type="scientific">Cutibacterium equinum</name>
    <dbReference type="NCBI Taxonomy" id="3016342"/>
    <lineage>
        <taxon>Bacteria</taxon>
        <taxon>Bacillati</taxon>
        <taxon>Actinomycetota</taxon>
        <taxon>Actinomycetes</taxon>
        <taxon>Propionibacteriales</taxon>
        <taxon>Propionibacteriaceae</taxon>
        <taxon>Cutibacterium</taxon>
    </lineage>
</organism>
<evidence type="ECO:0000313" key="7">
    <source>
        <dbReference type="EMBL" id="WCC80070.1"/>
    </source>
</evidence>
<keyword evidence="7" id="KW-0436">Ligase</keyword>
<dbReference type="PANTHER" id="PTHR37422">
    <property type="entry name" value="TEICHURONIC ACID BIOSYNTHESIS PROTEIN TUAE"/>
    <property type="match status" value="1"/>
</dbReference>
<feature type="transmembrane region" description="Helical" evidence="5">
    <location>
        <begin position="175"/>
        <end position="193"/>
    </location>
</feature>
<feature type="transmembrane region" description="Helical" evidence="5">
    <location>
        <begin position="18"/>
        <end position="37"/>
    </location>
</feature>
<dbReference type="GO" id="GO:0016874">
    <property type="term" value="F:ligase activity"/>
    <property type="evidence" value="ECO:0007669"/>
    <property type="project" value="UniProtKB-KW"/>
</dbReference>
<feature type="transmembrane region" description="Helical" evidence="5">
    <location>
        <begin position="94"/>
        <end position="113"/>
    </location>
</feature>
<dbReference type="EMBL" id="CP115668">
    <property type="protein sequence ID" value="WCC80070.1"/>
    <property type="molecule type" value="Genomic_DNA"/>
</dbReference>
<evidence type="ECO:0000313" key="8">
    <source>
        <dbReference type="Proteomes" id="UP001212097"/>
    </source>
</evidence>
<dbReference type="RefSeq" id="WP_271418253.1">
    <property type="nucleotide sequence ID" value="NZ_CP115668.1"/>
</dbReference>
<feature type="transmembrane region" description="Helical" evidence="5">
    <location>
        <begin position="238"/>
        <end position="260"/>
    </location>
</feature>
<dbReference type="InterPro" id="IPR051533">
    <property type="entry name" value="WaaL-like"/>
</dbReference>
<evidence type="ECO:0000256" key="3">
    <source>
        <dbReference type="ARBA" id="ARBA00022989"/>
    </source>
</evidence>
<sequence length="446" mass="48411">MTTMAQRAGLPSSQPSRAAVWFVKFLLILLPFASAWASTTTIAGLPPVRLLVVVLVLAALAARPRVEIVSQVLIAVGMFWIAMGVFLMRDAEGFKEILGVLVGLLTMISVTLVGHELSWIILMCRAWLGGVIIAILPGLYEIATGTHMPNYRLGAPAYVRKTATDIASFMVNPNLFAYFLTAGMVALIVGWQLEKGWLRWAYFSVALLVPPVTWFTGSRLCLAACVVLLAWMCVRSRVLTMIAAIGACAGAVVVIAAGMIPQLIDAYNTFIVNLNSNSGQTRLHLYQNAGWMFVNTKGVGIGPGRYTQEVAGAPWRTYGAIDPHNGFTEVFVGYGMLVGVILVALALAALIAAIRRAGGRPGYTETVLLQAVGVSLLLCPVLAMANSSYLKAPVVWAQMATIALWCQYLLRPDLIVHRSARYQIDGQRRLPRRRRVLARAISADQK</sequence>
<keyword evidence="8" id="KW-1185">Reference proteome</keyword>
<reference evidence="7 8" key="1">
    <citation type="submission" date="2023-06" db="EMBL/GenBank/DDBJ databases">
        <title>The Gram-positive Non-spore-bearing Anaerobic Bacilli of Human Feces.</title>
        <authorList>
            <person name="Eggerth A.H."/>
        </authorList>
    </citation>
    <scope>NUCLEOTIDE SEQUENCE [LARGE SCALE GENOMIC DNA]</scope>
    <source>
        <strain evidence="7 8">CBA3108</strain>
    </source>
</reference>
<feature type="transmembrane region" description="Helical" evidence="5">
    <location>
        <begin position="119"/>
        <end position="140"/>
    </location>
</feature>
<feature type="transmembrane region" description="Helical" evidence="5">
    <location>
        <begin position="68"/>
        <end position="87"/>
    </location>
</feature>
<keyword evidence="2 5" id="KW-0812">Transmembrane</keyword>
<name>A0ABY7QZE6_9ACTN</name>
<dbReference type="InterPro" id="IPR007016">
    <property type="entry name" value="O-antigen_ligase-rel_domated"/>
</dbReference>
<feature type="transmembrane region" description="Helical" evidence="5">
    <location>
        <begin position="44"/>
        <end position="62"/>
    </location>
</feature>
<comment type="subcellular location">
    <subcellularLocation>
        <location evidence="1">Membrane</location>
        <topology evidence="1">Multi-pass membrane protein</topology>
    </subcellularLocation>
</comment>
<evidence type="ECO:0000256" key="1">
    <source>
        <dbReference type="ARBA" id="ARBA00004141"/>
    </source>
</evidence>
<dbReference type="Proteomes" id="UP001212097">
    <property type="component" value="Chromosome"/>
</dbReference>
<feature type="domain" description="O-antigen ligase-related" evidence="6">
    <location>
        <begin position="216"/>
        <end position="342"/>
    </location>
</feature>
<keyword evidence="4 5" id="KW-0472">Membrane</keyword>
<proteinExistence type="predicted"/>
<evidence type="ECO:0000256" key="2">
    <source>
        <dbReference type="ARBA" id="ARBA00022692"/>
    </source>
</evidence>
<feature type="transmembrane region" description="Helical" evidence="5">
    <location>
        <begin position="331"/>
        <end position="354"/>
    </location>
</feature>
<evidence type="ECO:0000256" key="5">
    <source>
        <dbReference type="SAM" id="Phobius"/>
    </source>
</evidence>
<gene>
    <name evidence="7" type="ORF">O6R08_00435</name>
</gene>
<keyword evidence="3 5" id="KW-1133">Transmembrane helix</keyword>
<feature type="transmembrane region" description="Helical" evidence="5">
    <location>
        <begin position="366"/>
        <end position="386"/>
    </location>
</feature>
<evidence type="ECO:0000259" key="6">
    <source>
        <dbReference type="Pfam" id="PF04932"/>
    </source>
</evidence>
<evidence type="ECO:0000256" key="4">
    <source>
        <dbReference type="ARBA" id="ARBA00023136"/>
    </source>
</evidence>